<dbReference type="SUPFAM" id="SSF56672">
    <property type="entry name" value="DNA/RNA polymerases"/>
    <property type="match status" value="1"/>
</dbReference>
<dbReference type="Gene3D" id="1.10.340.70">
    <property type="match status" value="1"/>
</dbReference>
<feature type="compositionally biased region" description="Low complexity" evidence="10">
    <location>
        <begin position="281"/>
        <end position="296"/>
    </location>
</feature>
<dbReference type="Pfam" id="PF13975">
    <property type="entry name" value="gag-asp_proteas"/>
    <property type="match status" value="1"/>
</dbReference>
<evidence type="ECO:0000256" key="10">
    <source>
        <dbReference type="SAM" id="MobiDB-lite"/>
    </source>
</evidence>
<dbReference type="Pfam" id="PF17919">
    <property type="entry name" value="RT_RNaseH_2"/>
    <property type="match status" value="1"/>
</dbReference>
<dbReference type="InterPro" id="IPR026823">
    <property type="entry name" value="cEGF"/>
</dbReference>
<dbReference type="InterPro" id="IPR018097">
    <property type="entry name" value="EGF_Ca-bd_CS"/>
</dbReference>
<keyword evidence="2" id="KW-0964">Secreted</keyword>
<evidence type="ECO:0000259" key="12">
    <source>
        <dbReference type="PROSITE" id="PS50026"/>
    </source>
</evidence>
<name>A0ABN9KSF2_9NEOB</name>
<keyword evidence="4 11" id="KW-0732">Signal</keyword>
<feature type="compositionally biased region" description="Polar residues" evidence="10">
    <location>
        <begin position="69"/>
        <end position="92"/>
    </location>
</feature>
<dbReference type="SUPFAM" id="SSF57196">
    <property type="entry name" value="EGF/Laminin"/>
    <property type="match status" value="4"/>
</dbReference>
<feature type="domain" description="EGF-like" evidence="12">
    <location>
        <begin position="1562"/>
        <end position="1594"/>
    </location>
</feature>
<dbReference type="InterPro" id="IPR021109">
    <property type="entry name" value="Peptidase_aspartic_dom_sf"/>
</dbReference>
<proteinExistence type="predicted"/>
<dbReference type="PROSITE" id="PS00022">
    <property type="entry name" value="EGF_1"/>
    <property type="match status" value="2"/>
</dbReference>
<dbReference type="Pfam" id="PF12661">
    <property type="entry name" value="hEGF"/>
    <property type="match status" value="3"/>
</dbReference>
<evidence type="ECO:0000256" key="11">
    <source>
        <dbReference type="SAM" id="SignalP"/>
    </source>
</evidence>
<accession>A0ABN9KSF2</accession>
<dbReference type="Gene3D" id="2.40.70.10">
    <property type="entry name" value="Acid Proteases"/>
    <property type="match status" value="1"/>
</dbReference>
<evidence type="ECO:0000313" key="15">
    <source>
        <dbReference type="Proteomes" id="UP001176940"/>
    </source>
</evidence>
<feature type="region of interest" description="Disordered" evidence="10">
    <location>
        <begin position="276"/>
        <end position="308"/>
    </location>
</feature>
<keyword evidence="5" id="KW-0677">Repeat</keyword>
<dbReference type="PROSITE" id="PS00010">
    <property type="entry name" value="ASX_HYDROXYL"/>
    <property type="match status" value="7"/>
</dbReference>
<feature type="region of interest" description="Disordered" evidence="10">
    <location>
        <begin position="35"/>
        <end position="103"/>
    </location>
</feature>
<dbReference type="InterPro" id="IPR009030">
    <property type="entry name" value="Growth_fac_rcpt_cys_sf"/>
</dbReference>
<dbReference type="InterPro" id="IPR041588">
    <property type="entry name" value="Integrase_H2C2"/>
</dbReference>
<feature type="domain" description="EGF-like" evidence="12">
    <location>
        <begin position="1266"/>
        <end position="1306"/>
    </location>
</feature>
<gene>
    <name evidence="14" type="ORF">RIMI_LOCUS1662856</name>
</gene>
<keyword evidence="15" id="KW-1185">Reference proteome</keyword>
<feature type="non-terminal residue" evidence="14">
    <location>
        <position position="1622"/>
    </location>
</feature>
<dbReference type="InterPro" id="IPR000152">
    <property type="entry name" value="EGF-type_Asp/Asn_hydroxyl_site"/>
</dbReference>
<dbReference type="InterPro" id="IPR001584">
    <property type="entry name" value="Integrase_cat-core"/>
</dbReference>
<keyword evidence="3 9" id="KW-0245">EGF-like domain</keyword>
<dbReference type="InterPro" id="IPR050751">
    <property type="entry name" value="ECM_structural_protein"/>
</dbReference>
<dbReference type="PANTHER" id="PTHR24034:SF209">
    <property type="entry name" value="EGF-LIKE DOMAIN-CONTAINING PROTEIN"/>
    <property type="match status" value="1"/>
</dbReference>
<evidence type="ECO:0000256" key="3">
    <source>
        <dbReference type="ARBA" id="ARBA00022536"/>
    </source>
</evidence>
<feature type="signal peptide" evidence="11">
    <location>
        <begin position="1"/>
        <end position="25"/>
    </location>
</feature>
<evidence type="ECO:0000256" key="8">
    <source>
        <dbReference type="ARBA" id="ARBA00023180"/>
    </source>
</evidence>
<dbReference type="Gene3D" id="3.10.10.10">
    <property type="entry name" value="HIV Type 1 Reverse Transcriptase, subunit A, domain 1"/>
    <property type="match status" value="1"/>
</dbReference>
<dbReference type="EMBL" id="CAUEEQ010002196">
    <property type="protein sequence ID" value="CAJ0922029.1"/>
    <property type="molecule type" value="Genomic_DNA"/>
</dbReference>
<comment type="caution">
    <text evidence="14">The sequence shown here is derived from an EMBL/GenBank/DDBJ whole genome shotgun (WGS) entry which is preliminary data.</text>
</comment>
<dbReference type="InterPro" id="IPR036397">
    <property type="entry name" value="RNaseH_sf"/>
</dbReference>
<dbReference type="SMART" id="SM00181">
    <property type="entry name" value="EGF"/>
    <property type="match status" value="13"/>
</dbReference>
<dbReference type="PANTHER" id="PTHR24034">
    <property type="entry name" value="EGF-LIKE DOMAIN-CONTAINING PROTEIN"/>
    <property type="match status" value="1"/>
</dbReference>
<feature type="domain" description="EGF-like" evidence="12">
    <location>
        <begin position="1095"/>
        <end position="1141"/>
    </location>
</feature>
<keyword evidence="8" id="KW-0325">Glycoprotein</keyword>
<keyword evidence="7 9" id="KW-1015">Disulfide bond</keyword>
<evidence type="ECO:0008006" key="16">
    <source>
        <dbReference type="Google" id="ProtNLM"/>
    </source>
</evidence>
<dbReference type="SUPFAM" id="SSF53098">
    <property type="entry name" value="Ribonuclease H-like"/>
    <property type="match status" value="1"/>
</dbReference>
<dbReference type="PROSITE" id="PS50026">
    <property type="entry name" value="EGF_3"/>
    <property type="match status" value="8"/>
</dbReference>
<evidence type="ECO:0000259" key="13">
    <source>
        <dbReference type="PROSITE" id="PS50994"/>
    </source>
</evidence>
<evidence type="ECO:0000256" key="2">
    <source>
        <dbReference type="ARBA" id="ARBA00022525"/>
    </source>
</evidence>
<feature type="disulfide bond" evidence="9">
    <location>
        <begin position="1550"/>
        <end position="1559"/>
    </location>
</feature>
<dbReference type="InterPro" id="IPR043502">
    <property type="entry name" value="DNA/RNA_pol_sf"/>
</dbReference>
<feature type="compositionally biased region" description="Basic and acidic residues" evidence="10">
    <location>
        <begin position="298"/>
        <end position="308"/>
    </location>
</feature>
<feature type="domain" description="Integrase catalytic" evidence="13">
    <location>
        <begin position="830"/>
        <end position="943"/>
    </location>
</feature>
<feature type="compositionally biased region" description="Polar residues" evidence="10">
    <location>
        <begin position="945"/>
        <end position="998"/>
    </location>
</feature>
<dbReference type="Pfam" id="PF00665">
    <property type="entry name" value="rve"/>
    <property type="match status" value="1"/>
</dbReference>
<feature type="compositionally biased region" description="Basic and acidic residues" evidence="10">
    <location>
        <begin position="35"/>
        <end position="49"/>
    </location>
</feature>
<dbReference type="Gene3D" id="2.10.25.10">
    <property type="entry name" value="Laminin"/>
    <property type="match status" value="13"/>
</dbReference>
<evidence type="ECO:0000313" key="14">
    <source>
        <dbReference type="EMBL" id="CAJ0922029.1"/>
    </source>
</evidence>
<feature type="chain" id="PRO_5046846000" description="Reverse transcriptase" evidence="11">
    <location>
        <begin position="26"/>
        <end position="1622"/>
    </location>
</feature>
<comment type="caution">
    <text evidence="9">Lacks conserved residue(s) required for the propagation of feature annotation.</text>
</comment>
<protein>
    <recommendedName>
        <fullName evidence="16">Reverse transcriptase</fullName>
    </recommendedName>
</protein>
<feature type="disulfide bond" evidence="9">
    <location>
        <begin position="1566"/>
        <end position="1576"/>
    </location>
</feature>
<dbReference type="PROSITE" id="PS50994">
    <property type="entry name" value="INTEGRASE"/>
    <property type="match status" value="1"/>
</dbReference>
<dbReference type="Pfam" id="PF03732">
    <property type="entry name" value="Retrotrans_gag"/>
    <property type="match status" value="1"/>
</dbReference>
<evidence type="ECO:0000256" key="7">
    <source>
        <dbReference type="ARBA" id="ARBA00023157"/>
    </source>
</evidence>
<evidence type="ECO:0000256" key="5">
    <source>
        <dbReference type="ARBA" id="ARBA00022737"/>
    </source>
</evidence>
<dbReference type="SUPFAM" id="SSF57184">
    <property type="entry name" value="Growth factor receptor domain"/>
    <property type="match status" value="2"/>
</dbReference>
<dbReference type="CDD" id="cd09274">
    <property type="entry name" value="RNase_HI_RT_Ty3"/>
    <property type="match status" value="1"/>
</dbReference>
<dbReference type="SUPFAM" id="SSF50630">
    <property type="entry name" value="Acid proteases"/>
    <property type="match status" value="1"/>
</dbReference>
<sequence length="1622" mass="177278">MSPPWRTSPLLLVLLLSDPLIPGLGSLITVDPTGSHRAEGAELGPHRGIQDPVIQPSGRPSALGGGSARTATTDGSTDGKNVASVSTPVSAPQPSPRLARPPRYGGDPKACRSFLNQCQLHFALSPLLYPTDRAKVAFIVSHLEGEALAWVNPLWQRDDPLVSQLNLFLDTFCKVFDEPGRLVSTTESLFNLYQGNLSVAQYAIRFWTLSSDLGWNNEALVERFGVVCLHRLRMSWLDTPTSLDDLISLAIRIDLCFQERTRELVREKRPLRQTTVARGTSFSQAAPVASSSSPEPMQVDRLKSSEQRRKERLAQVPLISYVPVLRSRETPPPRTGSRHFSMEAYVDSGAAGNFVQLEVVNRLGIPVRPLETPRQIASVDGQPLRETVNLVTEEVELQIGALHREKLAFYVLPSLSHSFLLGLPWLRDHEPTLDWRTGDVLPWGQSCLNRCLLPVKPASSSRSASESVGIPPAYCAFTDVFNKKEAEILLPHRAYDCPIDLVPGSTPPRGRIYPLSPTETQAMSEYIQENLARGFIRKSSSPAGAGFFFVKKKDAPISSMIRKGANPHQWSSEAEEALRSIKEAFASAPILHHPVANKPFILEVDASAIGAGAVLSQKSSSGRLVPCGFISKIFSSEKNYSIGDKELLAIRLALEEWWYLLEGALHRFIIYTDQKNLAYIRSAPRLNLRQARWALFFARFDFELRFLPGNKNSKADALSRSFQVVDLEDEPAYIIDPARVITVAPVSLTSLPPGKTFVAEGNRRRVLLWGHASKLAGRVGFKKTFRLISHFYWWPTLSKDVQSFVVSCPSCAKNKIPRQLPSGLLHPLPVPSTPWQHLSMDFITDLPHSSGCTVIFVAMDRFSKMARFIALPGLPSAPELAKIFVHHIFRLHGLPLHIVSDRGVQFTAHFWRSLCKSMNISLDFSSAYHPQSNGQVERTNQTLVSDVHSTSRPGQSAHSPPRQSAHSPPGQSTHSPPGQSTHSPPGQSTHSPPGQSAHSPLGVLQNFKDSTKMVSDDDNILPLCLLKQLLLTIKHEALHVDQVGMEEDMTQSDYVDECAALTPPCGLDANCTNTIGSFICRCHRGFLQGPFGCEDVDECQVAEITGLQACPPHSTCLNTIGSFSCSCDKGFVFGLDGKHCVDVDECAFEDGCRRELGNLCLNADGSYRCSCQAGFQESGLSCSDVDECKDNPNICSGIGVCENMVGSYRCGCRAGFRGNGTYCEDENECVSGRHGCDTNAHCGNVVGSYFCQCYHGFKGDGYSCFDIDECSVDNGFCEQLCVNQAGSFQCQCHQGYRLLNNGKNCTDFDECQTQNGKCQQMCRNTNGSYQCLCRKGFQLHVDQRQCVDIDECKIDNGGCTHSCNNTEGGFLCKCPAHQTLAKNQQTCINITSCGMNNGGCQQRCSDRLEGGFECSCQTGYRLGSDGRTCDDVDECVDFTHGGCQQSCRNTLGSYNCSCYTGFTIRTDDPTKCQQLWCVCVATDTCDCPAGYPGPGCSAMCSPPCAHGGTCMRHNTCACPPGWTGSGCQTAVCNLPCANGGRCVAPETCQCLSGYSGEQCLTQPFRCEKPCVNGGRCSGYNVCRCPVGFLGAQCEAGMQSCNHQLQPPITFPCSSAASLLLPL</sequence>
<comment type="subcellular location">
    <subcellularLocation>
        <location evidence="1">Secreted</location>
    </subcellularLocation>
</comment>
<dbReference type="PROSITE" id="PS01187">
    <property type="entry name" value="EGF_CA"/>
    <property type="match status" value="4"/>
</dbReference>
<dbReference type="Pfam" id="PF12662">
    <property type="entry name" value="cEGF"/>
    <property type="match status" value="1"/>
</dbReference>
<evidence type="ECO:0000256" key="1">
    <source>
        <dbReference type="ARBA" id="ARBA00004613"/>
    </source>
</evidence>
<dbReference type="Pfam" id="PF14670">
    <property type="entry name" value="FXa_inhibition"/>
    <property type="match status" value="2"/>
</dbReference>
<feature type="disulfide bond" evidence="9">
    <location>
        <begin position="1584"/>
        <end position="1593"/>
    </location>
</feature>
<dbReference type="Proteomes" id="UP001176940">
    <property type="component" value="Unassembled WGS sequence"/>
</dbReference>
<feature type="region of interest" description="Disordered" evidence="10">
    <location>
        <begin position="945"/>
        <end position="1002"/>
    </location>
</feature>
<feature type="domain" description="EGF-like" evidence="12">
    <location>
        <begin position="1142"/>
        <end position="1183"/>
    </location>
</feature>
<evidence type="ECO:0000256" key="4">
    <source>
        <dbReference type="ARBA" id="ARBA00022729"/>
    </source>
</evidence>
<dbReference type="CDD" id="cd00054">
    <property type="entry name" value="EGF_CA"/>
    <property type="match status" value="7"/>
</dbReference>
<dbReference type="Pfam" id="PF12947">
    <property type="entry name" value="EGF_3"/>
    <property type="match status" value="1"/>
</dbReference>
<dbReference type="CDD" id="cd00303">
    <property type="entry name" value="retropepsin_like"/>
    <property type="match status" value="1"/>
</dbReference>
<organism evidence="14 15">
    <name type="scientific">Ranitomeya imitator</name>
    <name type="common">mimic poison frog</name>
    <dbReference type="NCBI Taxonomy" id="111125"/>
    <lineage>
        <taxon>Eukaryota</taxon>
        <taxon>Metazoa</taxon>
        <taxon>Chordata</taxon>
        <taxon>Craniata</taxon>
        <taxon>Vertebrata</taxon>
        <taxon>Euteleostomi</taxon>
        <taxon>Amphibia</taxon>
        <taxon>Batrachia</taxon>
        <taxon>Anura</taxon>
        <taxon>Neobatrachia</taxon>
        <taxon>Hyloidea</taxon>
        <taxon>Dendrobatidae</taxon>
        <taxon>Dendrobatinae</taxon>
        <taxon>Ranitomeya</taxon>
    </lineage>
</organism>
<feature type="disulfide bond" evidence="9">
    <location>
        <begin position="1532"/>
        <end position="1542"/>
    </location>
</feature>
<dbReference type="InterPro" id="IPR013032">
    <property type="entry name" value="EGF-like_CS"/>
</dbReference>
<dbReference type="Gene3D" id="3.30.420.10">
    <property type="entry name" value="Ribonuclease H-like superfamily/Ribonuclease H"/>
    <property type="match status" value="1"/>
</dbReference>
<dbReference type="InterPro" id="IPR001881">
    <property type="entry name" value="EGF-like_Ca-bd_dom"/>
</dbReference>
<reference evidence="14" key="1">
    <citation type="submission" date="2023-07" db="EMBL/GenBank/DDBJ databases">
        <authorList>
            <person name="Stuckert A."/>
        </authorList>
    </citation>
    <scope>NUCLEOTIDE SEQUENCE</scope>
</reference>
<dbReference type="SMART" id="SM00179">
    <property type="entry name" value="EGF_CA"/>
    <property type="match status" value="10"/>
</dbReference>
<feature type="domain" description="EGF-like" evidence="12">
    <location>
        <begin position="1528"/>
        <end position="1560"/>
    </location>
</feature>
<dbReference type="Pfam" id="PF17921">
    <property type="entry name" value="Integrase_H2C2"/>
    <property type="match status" value="1"/>
</dbReference>
<dbReference type="InterPro" id="IPR005162">
    <property type="entry name" value="Retrotrans_gag_dom"/>
</dbReference>
<dbReference type="InterPro" id="IPR049883">
    <property type="entry name" value="NOTCH1_EGF-like"/>
</dbReference>
<feature type="disulfide bond" evidence="9">
    <location>
        <begin position="1152"/>
        <end position="1169"/>
    </location>
</feature>
<feature type="domain" description="EGF-like" evidence="12">
    <location>
        <begin position="1054"/>
        <end position="1094"/>
    </location>
</feature>
<dbReference type="PROSITE" id="PS01186">
    <property type="entry name" value="EGF_2"/>
    <property type="match status" value="9"/>
</dbReference>
<feature type="domain" description="EGF-like" evidence="12">
    <location>
        <begin position="1225"/>
        <end position="1263"/>
    </location>
</feature>
<dbReference type="InterPro" id="IPR000742">
    <property type="entry name" value="EGF"/>
</dbReference>
<dbReference type="Pfam" id="PF07645">
    <property type="entry name" value="EGF_CA"/>
    <property type="match status" value="5"/>
</dbReference>
<dbReference type="InterPro" id="IPR024731">
    <property type="entry name" value="NELL2-like_EGF"/>
</dbReference>
<feature type="domain" description="EGF-like" evidence="12">
    <location>
        <begin position="1184"/>
        <end position="1224"/>
    </location>
</feature>
<keyword evidence="6" id="KW-0106">Calcium</keyword>
<dbReference type="InterPro" id="IPR041577">
    <property type="entry name" value="RT_RNaseH_2"/>
</dbReference>
<evidence type="ECO:0000256" key="6">
    <source>
        <dbReference type="ARBA" id="ARBA00022837"/>
    </source>
</evidence>
<dbReference type="InterPro" id="IPR012337">
    <property type="entry name" value="RNaseH-like_sf"/>
</dbReference>
<evidence type="ECO:0000256" key="9">
    <source>
        <dbReference type="PROSITE-ProRule" id="PRU00076"/>
    </source>
</evidence>